<dbReference type="EMBL" id="JACMSC010000019">
    <property type="protein sequence ID" value="KAG6474466.1"/>
    <property type="molecule type" value="Genomic_DNA"/>
</dbReference>
<evidence type="ECO:0000256" key="1">
    <source>
        <dbReference type="SAM" id="MobiDB-lite"/>
    </source>
</evidence>
<proteinExistence type="predicted"/>
<evidence type="ECO:0000313" key="3">
    <source>
        <dbReference type="Proteomes" id="UP000734854"/>
    </source>
</evidence>
<feature type="compositionally biased region" description="Basic residues" evidence="1">
    <location>
        <begin position="152"/>
        <end position="161"/>
    </location>
</feature>
<accession>A0A8J5EVM3</accession>
<sequence>MLPSPLLPWHPSLRSEVAAVAKKRSFGTRARLPVTKATYSFIKILLWRTWTPRFHSPRRWVSLSSPGIVLKREENGVGATGRIGLNLGQRSYFSSGVDAGHFIFRQKGNGSGVWSPSHQPPPTSLPGGGGATPTSPAPSTTTGTTRSAIPPRSHRHHHRPRPAAAIVPAMQQSLMKPRESAGSAWPTTIAGGESLISYHQQQQPQRNTTQTAQAP</sequence>
<dbReference type="Proteomes" id="UP000734854">
    <property type="component" value="Unassembled WGS sequence"/>
</dbReference>
<comment type="caution">
    <text evidence="2">The sequence shown here is derived from an EMBL/GenBank/DDBJ whole genome shotgun (WGS) entry which is preliminary data.</text>
</comment>
<feature type="region of interest" description="Disordered" evidence="1">
    <location>
        <begin position="110"/>
        <end position="215"/>
    </location>
</feature>
<feature type="compositionally biased region" description="Low complexity" evidence="1">
    <location>
        <begin position="200"/>
        <end position="215"/>
    </location>
</feature>
<gene>
    <name evidence="2" type="ORF">ZIOFF_068403</name>
</gene>
<evidence type="ECO:0000313" key="2">
    <source>
        <dbReference type="EMBL" id="KAG6474466.1"/>
    </source>
</evidence>
<reference evidence="2 3" key="1">
    <citation type="submission" date="2020-08" db="EMBL/GenBank/DDBJ databases">
        <title>Plant Genome Project.</title>
        <authorList>
            <person name="Zhang R.-G."/>
        </authorList>
    </citation>
    <scope>NUCLEOTIDE SEQUENCE [LARGE SCALE GENOMIC DNA]</scope>
    <source>
        <tissue evidence="2">Rhizome</tissue>
    </source>
</reference>
<feature type="compositionally biased region" description="Low complexity" evidence="1">
    <location>
        <begin position="132"/>
        <end position="151"/>
    </location>
</feature>
<organism evidence="2 3">
    <name type="scientific">Zingiber officinale</name>
    <name type="common">Ginger</name>
    <name type="synonym">Amomum zingiber</name>
    <dbReference type="NCBI Taxonomy" id="94328"/>
    <lineage>
        <taxon>Eukaryota</taxon>
        <taxon>Viridiplantae</taxon>
        <taxon>Streptophyta</taxon>
        <taxon>Embryophyta</taxon>
        <taxon>Tracheophyta</taxon>
        <taxon>Spermatophyta</taxon>
        <taxon>Magnoliopsida</taxon>
        <taxon>Liliopsida</taxon>
        <taxon>Zingiberales</taxon>
        <taxon>Zingiberaceae</taxon>
        <taxon>Zingiber</taxon>
    </lineage>
</organism>
<keyword evidence="3" id="KW-1185">Reference proteome</keyword>
<protein>
    <submittedName>
        <fullName evidence="2">Uncharacterized protein</fullName>
    </submittedName>
</protein>
<name>A0A8J5EVM3_ZINOF</name>
<dbReference type="AlphaFoldDB" id="A0A8J5EVM3"/>